<feature type="coiled-coil region" evidence="1">
    <location>
        <begin position="5"/>
        <end position="32"/>
    </location>
</feature>
<protein>
    <submittedName>
        <fullName evidence="2">Uncharacterized protein</fullName>
    </submittedName>
</protein>
<sequence>MRHWLRVAVRGLERTLENCKKLEDEDKKEIEACCPSIPDLLLEEKDRIIKKLKEIAEETPT</sequence>
<name>A0A523RPZ6_UNCAE</name>
<proteinExistence type="predicted"/>
<evidence type="ECO:0000313" key="3">
    <source>
        <dbReference type="Proteomes" id="UP000316360"/>
    </source>
</evidence>
<evidence type="ECO:0000313" key="2">
    <source>
        <dbReference type="EMBL" id="TET07837.1"/>
    </source>
</evidence>
<reference evidence="2 3" key="1">
    <citation type="submission" date="2019-03" db="EMBL/GenBank/DDBJ databases">
        <title>Metabolic potential of uncultured bacteria and archaea associated with petroleum seepage in deep-sea sediments.</title>
        <authorList>
            <person name="Dong X."/>
            <person name="Hubert C."/>
        </authorList>
    </citation>
    <scope>NUCLEOTIDE SEQUENCE [LARGE SCALE GENOMIC DNA]</scope>
    <source>
        <strain evidence="2">E44_bin7</strain>
    </source>
</reference>
<gene>
    <name evidence="2" type="ORF">E3J84_06975</name>
</gene>
<dbReference type="AlphaFoldDB" id="A0A523RPZ6"/>
<comment type="caution">
    <text evidence="2">The sequence shown here is derived from an EMBL/GenBank/DDBJ whole genome shotgun (WGS) entry which is preliminary data.</text>
</comment>
<keyword evidence="1" id="KW-0175">Coiled coil</keyword>
<dbReference type="EMBL" id="SOKJ01000400">
    <property type="protein sequence ID" value="TET07837.1"/>
    <property type="molecule type" value="Genomic_DNA"/>
</dbReference>
<organism evidence="2 3">
    <name type="scientific">Aerophobetes bacterium</name>
    <dbReference type="NCBI Taxonomy" id="2030807"/>
    <lineage>
        <taxon>Bacteria</taxon>
        <taxon>Candidatus Aerophobota</taxon>
    </lineage>
</organism>
<accession>A0A523RPZ6</accession>
<dbReference type="Proteomes" id="UP000316360">
    <property type="component" value="Unassembled WGS sequence"/>
</dbReference>
<evidence type="ECO:0000256" key="1">
    <source>
        <dbReference type="SAM" id="Coils"/>
    </source>
</evidence>